<keyword evidence="3 5" id="KW-1133">Transmembrane helix</keyword>
<keyword evidence="9" id="KW-1185">Reference proteome</keyword>
<dbReference type="PANTHER" id="PTHR31918">
    <property type="entry name" value="TRANSMEMBRANE PROTEIN 181"/>
    <property type="match status" value="1"/>
</dbReference>
<keyword evidence="4 5" id="KW-0472">Membrane</keyword>
<evidence type="ECO:0000256" key="1">
    <source>
        <dbReference type="ARBA" id="ARBA00004141"/>
    </source>
</evidence>
<evidence type="ECO:0000259" key="6">
    <source>
        <dbReference type="Pfam" id="PF06664"/>
    </source>
</evidence>
<dbReference type="InterPro" id="IPR047843">
    <property type="entry name" value="WLS-like_TM"/>
</dbReference>
<feature type="domain" description="TMEM181 GOLD" evidence="7">
    <location>
        <begin position="68"/>
        <end position="182"/>
    </location>
</feature>
<feature type="transmembrane region" description="Helical" evidence="5">
    <location>
        <begin position="191"/>
        <end position="212"/>
    </location>
</feature>
<evidence type="ECO:0000256" key="3">
    <source>
        <dbReference type="ARBA" id="ARBA00022989"/>
    </source>
</evidence>
<dbReference type="InParanoid" id="H2YR35"/>
<dbReference type="Pfam" id="PF06664">
    <property type="entry name" value="WLS-like_TM"/>
    <property type="match status" value="1"/>
</dbReference>
<evidence type="ECO:0000313" key="8">
    <source>
        <dbReference type="Ensembl" id="ENSCSAVP00000007795.1"/>
    </source>
</evidence>
<reference evidence="8" key="3">
    <citation type="submission" date="2025-09" db="UniProtKB">
        <authorList>
            <consortium name="Ensembl"/>
        </authorList>
    </citation>
    <scope>IDENTIFICATION</scope>
</reference>
<dbReference type="STRING" id="51511.ENSCSAVP00000007795"/>
<dbReference type="HOGENOM" id="CLU_1135679_0_0_1"/>
<feature type="domain" description="Wntless-like transmembrane" evidence="6">
    <location>
        <begin position="183"/>
        <end position="241"/>
    </location>
</feature>
<comment type="subcellular location">
    <subcellularLocation>
        <location evidence="1">Membrane</location>
        <topology evidence="1">Multi-pass membrane protein</topology>
    </subcellularLocation>
</comment>
<dbReference type="Proteomes" id="UP000007875">
    <property type="component" value="Unassembled WGS sequence"/>
</dbReference>
<protein>
    <submittedName>
        <fullName evidence="8">Uncharacterized protein</fullName>
    </submittedName>
</protein>
<dbReference type="Ensembl" id="ENSCSAVT00000007899.1">
    <property type="protein sequence ID" value="ENSCSAVP00000007795.1"/>
    <property type="gene ID" value="ENSCSAVG00000004659.1"/>
</dbReference>
<organism evidence="8 9">
    <name type="scientific">Ciona savignyi</name>
    <name type="common">Pacific transparent sea squirt</name>
    <dbReference type="NCBI Taxonomy" id="51511"/>
    <lineage>
        <taxon>Eukaryota</taxon>
        <taxon>Metazoa</taxon>
        <taxon>Chordata</taxon>
        <taxon>Tunicata</taxon>
        <taxon>Ascidiacea</taxon>
        <taxon>Phlebobranchia</taxon>
        <taxon>Cionidae</taxon>
        <taxon>Ciona</taxon>
    </lineage>
</organism>
<keyword evidence="2 5" id="KW-0812">Transmembrane</keyword>
<dbReference type="GeneTree" id="ENSGT00390000007183"/>
<dbReference type="eggNOG" id="ENOG502QPXU">
    <property type="taxonomic scope" value="Eukaryota"/>
</dbReference>
<dbReference type="InterPro" id="IPR054077">
    <property type="entry name" value="TMEM181_GOLD"/>
</dbReference>
<sequence length="245" mass="27900">RPIQMRLYSLSKRQFVLVFLLFVIAFLLSVFAGFAGPSIITTTHVNSSQLNEQPSSICYIDLTFLQTGPFKFFSPVLSTFNQQIWLLANLRIKNPTGSTFGQPFQLMVTMFAIGEDGAGGAGLSVHKHDRTLSCHGQGICDPIVVLHLGYLEYTKIRVSVSLNGLQNISYPVDDVQFEFKAYNPIFTQVEIWFRFAFLVATFIVTCIFAHTLRKYHMQNWTIEQKWMSLLLPLLLLYNGKFPLLE</sequence>
<dbReference type="Pfam" id="PF21885">
    <property type="entry name" value="TMEM181_GOLD"/>
    <property type="match status" value="1"/>
</dbReference>
<evidence type="ECO:0000259" key="7">
    <source>
        <dbReference type="Pfam" id="PF21885"/>
    </source>
</evidence>
<reference evidence="8" key="2">
    <citation type="submission" date="2025-08" db="UniProtKB">
        <authorList>
            <consortium name="Ensembl"/>
        </authorList>
    </citation>
    <scope>IDENTIFICATION</scope>
</reference>
<dbReference type="GO" id="GO:0016020">
    <property type="term" value="C:membrane"/>
    <property type="evidence" value="ECO:0007669"/>
    <property type="project" value="UniProtKB-SubCell"/>
</dbReference>
<dbReference type="OMA" id="QIWLLAN"/>
<evidence type="ECO:0000313" key="9">
    <source>
        <dbReference type="Proteomes" id="UP000007875"/>
    </source>
</evidence>
<dbReference type="AlphaFoldDB" id="H2YR35"/>
<name>H2YR35_CIOSA</name>
<accession>H2YR35</accession>
<dbReference type="PANTHER" id="PTHR31918:SF1">
    <property type="entry name" value="TRANSMEMBRANE PROTEIN 181"/>
    <property type="match status" value="1"/>
</dbReference>
<evidence type="ECO:0000256" key="5">
    <source>
        <dbReference type="SAM" id="Phobius"/>
    </source>
</evidence>
<proteinExistence type="predicted"/>
<dbReference type="GO" id="GO:0015643">
    <property type="term" value="F:toxic substance binding"/>
    <property type="evidence" value="ECO:0007669"/>
    <property type="project" value="InterPro"/>
</dbReference>
<evidence type="ECO:0000256" key="2">
    <source>
        <dbReference type="ARBA" id="ARBA00022692"/>
    </source>
</evidence>
<evidence type="ECO:0000256" key="4">
    <source>
        <dbReference type="ARBA" id="ARBA00023136"/>
    </source>
</evidence>
<dbReference type="InterPro" id="IPR040416">
    <property type="entry name" value="TMEM181"/>
</dbReference>
<reference evidence="9" key="1">
    <citation type="submission" date="2003-08" db="EMBL/GenBank/DDBJ databases">
        <authorList>
            <person name="Birren B."/>
            <person name="Nusbaum C."/>
            <person name="Abebe A."/>
            <person name="Abouelleil A."/>
            <person name="Adekoya E."/>
            <person name="Ait-zahra M."/>
            <person name="Allen N."/>
            <person name="Allen T."/>
            <person name="An P."/>
            <person name="Anderson M."/>
            <person name="Anderson S."/>
            <person name="Arachchi H."/>
            <person name="Armbruster J."/>
            <person name="Bachantsang P."/>
            <person name="Baldwin J."/>
            <person name="Barry A."/>
            <person name="Bayul T."/>
            <person name="Blitshsteyn B."/>
            <person name="Bloom T."/>
            <person name="Blye J."/>
            <person name="Boguslavskiy L."/>
            <person name="Borowsky M."/>
            <person name="Boukhgalter B."/>
            <person name="Brunache A."/>
            <person name="Butler J."/>
            <person name="Calixte N."/>
            <person name="Calvo S."/>
            <person name="Camarata J."/>
            <person name="Campo K."/>
            <person name="Chang J."/>
            <person name="Cheshatsang Y."/>
            <person name="Citroen M."/>
            <person name="Collymore A."/>
            <person name="Considine T."/>
            <person name="Cook A."/>
            <person name="Cooke P."/>
            <person name="Corum B."/>
            <person name="Cuomo C."/>
            <person name="David R."/>
            <person name="Dawoe T."/>
            <person name="Degray S."/>
            <person name="Dodge S."/>
            <person name="Dooley K."/>
            <person name="Dorje P."/>
            <person name="Dorjee K."/>
            <person name="Dorris L."/>
            <person name="Duffey N."/>
            <person name="Dupes A."/>
            <person name="Elkins T."/>
            <person name="Engels R."/>
            <person name="Erickson J."/>
            <person name="Farina A."/>
            <person name="Faro S."/>
            <person name="Ferreira P."/>
            <person name="Fischer H."/>
            <person name="Fitzgerald M."/>
            <person name="Foley K."/>
            <person name="Gage D."/>
            <person name="Galagan J."/>
            <person name="Gearin G."/>
            <person name="Gnerre S."/>
            <person name="Gnirke A."/>
            <person name="Goyette A."/>
            <person name="Graham J."/>
            <person name="Grandbois E."/>
            <person name="Gyaltsen K."/>
            <person name="Hafez N."/>
            <person name="Hagopian D."/>
            <person name="Hagos B."/>
            <person name="Hall J."/>
            <person name="Hatcher B."/>
            <person name="Heller A."/>
            <person name="Higgins H."/>
            <person name="Honan T."/>
            <person name="Horn A."/>
            <person name="Houde N."/>
            <person name="Hughes L."/>
            <person name="Hulme W."/>
            <person name="Husby E."/>
            <person name="Iliev I."/>
            <person name="Jaffe D."/>
            <person name="Jones C."/>
            <person name="Kamal M."/>
            <person name="Kamat A."/>
            <person name="Kamvysselis M."/>
            <person name="Karlsson E."/>
            <person name="Kells C."/>
            <person name="Kieu A."/>
            <person name="Kisner P."/>
            <person name="Kodira C."/>
            <person name="Kulbokas E."/>
            <person name="Labutti K."/>
            <person name="Lama D."/>
            <person name="Landers T."/>
            <person name="Leger J."/>
            <person name="Levine S."/>
            <person name="Lewis D."/>
            <person name="Lewis T."/>
            <person name="Lindblad-toh K."/>
            <person name="Liu X."/>
            <person name="Lokyitsang T."/>
            <person name="Lokyitsang Y."/>
            <person name="Lucien O."/>
            <person name="Lui A."/>
            <person name="Ma L.J."/>
            <person name="Mabbitt R."/>
            <person name="Macdonald J."/>
            <person name="Maclean C."/>
            <person name="Major J."/>
            <person name="Manning J."/>
            <person name="Marabella R."/>
            <person name="Maru K."/>
            <person name="Matthews C."/>
            <person name="Mauceli E."/>
            <person name="Mccarthy M."/>
            <person name="Mcdonough S."/>
            <person name="Mcghee T."/>
            <person name="Meldrim J."/>
            <person name="Meneus L."/>
            <person name="Mesirov J."/>
            <person name="Mihalev A."/>
            <person name="Mihova T."/>
            <person name="Mikkelsen T."/>
            <person name="Mlenga V."/>
            <person name="Moru K."/>
            <person name="Mozes J."/>
            <person name="Mulrain L."/>
            <person name="Munson G."/>
            <person name="Naylor J."/>
            <person name="Newes C."/>
            <person name="Nguyen C."/>
            <person name="Nguyen N."/>
            <person name="Nguyen T."/>
            <person name="Nicol R."/>
            <person name="Nielsen C."/>
            <person name="Nizzari M."/>
            <person name="Norbu C."/>
            <person name="Norbu N."/>
            <person name="O'donnell P."/>
            <person name="Okoawo O."/>
            <person name="O'leary S."/>
            <person name="Omotosho B."/>
            <person name="O'neill K."/>
            <person name="Osman S."/>
            <person name="Parker S."/>
            <person name="Perrin D."/>
            <person name="Phunkhang P."/>
            <person name="Piqani B."/>
            <person name="Purcell S."/>
            <person name="Rachupka T."/>
            <person name="Ramasamy U."/>
            <person name="Rameau R."/>
            <person name="Ray V."/>
            <person name="Raymond C."/>
            <person name="Retta R."/>
            <person name="Richardson S."/>
            <person name="Rise C."/>
            <person name="Rodriguez J."/>
            <person name="Rogers J."/>
            <person name="Rogov P."/>
            <person name="Rutman M."/>
            <person name="Schupbach R."/>
            <person name="Seaman C."/>
            <person name="Settipalli S."/>
            <person name="Sharpe T."/>
            <person name="Sheridan J."/>
            <person name="Sherpa N."/>
            <person name="Shi J."/>
            <person name="Smirnov S."/>
            <person name="Smith C."/>
            <person name="Sougnez C."/>
            <person name="Spencer B."/>
            <person name="Stalker J."/>
            <person name="Stange-thomann N."/>
            <person name="Stavropoulos S."/>
            <person name="Stetson K."/>
            <person name="Stone C."/>
            <person name="Stone S."/>
            <person name="Stubbs M."/>
            <person name="Talamas J."/>
            <person name="Tchuinga P."/>
            <person name="Tenzing P."/>
            <person name="Tesfaye S."/>
            <person name="Theodore J."/>
            <person name="Thoulutsang Y."/>
            <person name="Topham K."/>
            <person name="Towey S."/>
            <person name="Tsamla T."/>
            <person name="Tsomo N."/>
            <person name="Vallee D."/>
            <person name="Vassiliev H."/>
            <person name="Venkataraman V."/>
            <person name="Vinson J."/>
            <person name="Vo A."/>
            <person name="Wade C."/>
            <person name="Wang S."/>
            <person name="Wangchuk T."/>
            <person name="Wangdi T."/>
            <person name="Whittaker C."/>
            <person name="Wilkinson J."/>
            <person name="Wu Y."/>
            <person name="Wyman D."/>
            <person name="Yadav S."/>
            <person name="Yang S."/>
            <person name="Yang X."/>
            <person name="Yeager S."/>
            <person name="Yee E."/>
            <person name="Young G."/>
            <person name="Zainoun J."/>
            <person name="Zembeck L."/>
            <person name="Zimmer A."/>
            <person name="Zody M."/>
            <person name="Lander E."/>
        </authorList>
    </citation>
    <scope>NUCLEOTIDE SEQUENCE [LARGE SCALE GENOMIC DNA]</scope>
</reference>